<dbReference type="GO" id="GO:0019369">
    <property type="term" value="P:arachidonate metabolic process"/>
    <property type="evidence" value="ECO:0007669"/>
    <property type="project" value="TreeGrafter"/>
</dbReference>
<dbReference type="GO" id="GO:0016042">
    <property type="term" value="P:lipid catabolic process"/>
    <property type="evidence" value="ECO:0007669"/>
    <property type="project" value="UniProtKB-KW"/>
</dbReference>
<feature type="domain" description="PNPLA" evidence="4">
    <location>
        <begin position="10"/>
        <end position="52"/>
    </location>
</feature>
<dbReference type="PANTHER" id="PTHR24185:SF1">
    <property type="entry name" value="CALCIUM-INDEPENDENT PHOSPHOLIPASE A2-GAMMA"/>
    <property type="match status" value="1"/>
</dbReference>
<dbReference type="GO" id="GO:0047499">
    <property type="term" value="F:calcium-independent phospholipase A2 activity"/>
    <property type="evidence" value="ECO:0007669"/>
    <property type="project" value="TreeGrafter"/>
</dbReference>
<reference evidence="5" key="1">
    <citation type="submission" date="2015-01" db="EMBL/GenBank/DDBJ databases">
        <authorList>
            <person name="Durling Mikael"/>
        </authorList>
    </citation>
    <scope>NUCLEOTIDE SEQUENCE</scope>
</reference>
<proteinExistence type="predicted"/>
<gene>
    <name evidence="5" type="ORF">BN869_000012798_1</name>
</gene>
<protein>
    <recommendedName>
        <fullName evidence="4">PNPLA domain-containing protein</fullName>
    </recommendedName>
</protein>
<dbReference type="GO" id="GO:0046486">
    <property type="term" value="P:glycerolipid metabolic process"/>
    <property type="evidence" value="ECO:0007669"/>
    <property type="project" value="UniProtKB-ARBA"/>
</dbReference>
<sequence length="89" mass="9904">MPPTAAPRVLSLDGGGIRGLASLQFLQVLQDLVGLPYPIQYHFDIVYGTSSGHYPNSQWRVSLAFQGPGNLVCHFFMMVNMNLKTWKAH</sequence>
<dbReference type="AlphaFoldDB" id="A0A0B7KPB2"/>
<dbReference type="PANTHER" id="PTHR24185">
    <property type="entry name" value="CALCIUM-INDEPENDENT PHOSPHOLIPASE A2-GAMMA"/>
    <property type="match status" value="1"/>
</dbReference>
<dbReference type="EMBL" id="CDPU01000073">
    <property type="protein sequence ID" value="CEO56740.1"/>
    <property type="molecule type" value="Genomic_DNA"/>
</dbReference>
<dbReference type="InterPro" id="IPR016035">
    <property type="entry name" value="Acyl_Trfase/lysoPLipase"/>
</dbReference>
<organism evidence="5">
    <name type="scientific">Bionectria ochroleuca</name>
    <name type="common">Gliocladium roseum</name>
    <dbReference type="NCBI Taxonomy" id="29856"/>
    <lineage>
        <taxon>Eukaryota</taxon>
        <taxon>Fungi</taxon>
        <taxon>Dikarya</taxon>
        <taxon>Ascomycota</taxon>
        <taxon>Pezizomycotina</taxon>
        <taxon>Sordariomycetes</taxon>
        <taxon>Hypocreomycetidae</taxon>
        <taxon>Hypocreales</taxon>
        <taxon>Bionectriaceae</taxon>
        <taxon>Clonostachys</taxon>
    </lineage>
</organism>
<keyword evidence="1" id="KW-0378">Hydrolase</keyword>
<dbReference type="GO" id="GO:0016020">
    <property type="term" value="C:membrane"/>
    <property type="evidence" value="ECO:0007669"/>
    <property type="project" value="TreeGrafter"/>
</dbReference>
<dbReference type="SUPFAM" id="SSF52151">
    <property type="entry name" value="FabD/lysophospholipase-like"/>
    <property type="match status" value="1"/>
</dbReference>
<name>A0A0B7KPB2_BIOOC</name>
<evidence type="ECO:0000259" key="4">
    <source>
        <dbReference type="Pfam" id="PF01734"/>
    </source>
</evidence>
<accession>A0A0B7KPB2</accession>
<evidence type="ECO:0000313" key="5">
    <source>
        <dbReference type="EMBL" id="CEO56740.1"/>
    </source>
</evidence>
<evidence type="ECO:0000256" key="2">
    <source>
        <dbReference type="ARBA" id="ARBA00022963"/>
    </source>
</evidence>
<dbReference type="Gene3D" id="3.40.1090.10">
    <property type="entry name" value="Cytosolic phospholipase A2 catalytic domain"/>
    <property type="match status" value="1"/>
</dbReference>
<evidence type="ECO:0000256" key="3">
    <source>
        <dbReference type="ARBA" id="ARBA00023098"/>
    </source>
</evidence>
<dbReference type="InterPro" id="IPR002641">
    <property type="entry name" value="PNPLA_dom"/>
</dbReference>
<evidence type="ECO:0000256" key="1">
    <source>
        <dbReference type="ARBA" id="ARBA00022801"/>
    </source>
</evidence>
<keyword evidence="2" id="KW-0442">Lipid degradation</keyword>
<keyword evidence="3" id="KW-0443">Lipid metabolism</keyword>
<dbReference type="Pfam" id="PF01734">
    <property type="entry name" value="Patatin"/>
    <property type="match status" value="1"/>
</dbReference>